<dbReference type="EMBL" id="QOKY01000133">
    <property type="protein sequence ID" value="RMZ56946.1"/>
    <property type="molecule type" value="Genomic_DNA"/>
</dbReference>
<keyword evidence="5" id="KW-1185">Reference proteome</keyword>
<evidence type="ECO:0000313" key="3">
    <source>
        <dbReference type="EMBL" id="KFM27550.1"/>
    </source>
</evidence>
<keyword evidence="2" id="KW-0812">Transmembrane</keyword>
<evidence type="ECO:0000313" key="6">
    <source>
        <dbReference type="Proteomes" id="UP000279271"/>
    </source>
</evidence>
<dbReference type="Proteomes" id="UP000279271">
    <property type="component" value="Unassembled WGS sequence"/>
</dbReference>
<evidence type="ECO:0000256" key="2">
    <source>
        <dbReference type="SAM" id="Phobius"/>
    </source>
</evidence>
<dbReference type="Proteomes" id="UP000028924">
    <property type="component" value="Unassembled WGS sequence"/>
</dbReference>
<dbReference type="EMBL" id="KL662149">
    <property type="protein sequence ID" value="KFM27550.1"/>
    <property type="molecule type" value="Genomic_DNA"/>
</dbReference>
<feature type="transmembrane region" description="Helical" evidence="2">
    <location>
        <begin position="45"/>
        <end position="69"/>
    </location>
</feature>
<organism evidence="3 5">
    <name type="scientific">Auxenochlorella protothecoides</name>
    <name type="common">Green microalga</name>
    <name type="synonym">Chlorella protothecoides</name>
    <dbReference type="NCBI Taxonomy" id="3075"/>
    <lineage>
        <taxon>Eukaryota</taxon>
        <taxon>Viridiplantae</taxon>
        <taxon>Chlorophyta</taxon>
        <taxon>core chlorophytes</taxon>
        <taxon>Trebouxiophyceae</taxon>
        <taxon>Chlorellales</taxon>
        <taxon>Chlorellaceae</taxon>
        <taxon>Auxenochlorella</taxon>
    </lineage>
</organism>
<evidence type="ECO:0000313" key="4">
    <source>
        <dbReference type="EMBL" id="RMZ56946.1"/>
    </source>
</evidence>
<evidence type="ECO:0000313" key="5">
    <source>
        <dbReference type="Proteomes" id="UP000028924"/>
    </source>
</evidence>
<accession>A0A087SP96</accession>
<feature type="region of interest" description="Disordered" evidence="1">
    <location>
        <begin position="13"/>
        <end position="40"/>
    </location>
</feature>
<name>A0A087SP96_AUXPR</name>
<protein>
    <submittedName>
        <fullName evidence="3">Uncharacterized protein</fullName>
    </submittedName>
</protein>
<reference evidence="3 5" key="1">
    <citation type="journal article" date="2014" name="BMC Genomics">
        <title>Oil accumulation mechanisms of the oleaginous microalga Chlorella protothecoides revealed through its genome, transcriptomes, and proteomes.</title>
        <authorList>
            <person name="Gao C."/>
            <person name="Wang Y."/>
            <person name="Shen Y."/>
            <person name="Yan D."/>
            <person name="He X."/>
            <person name="Dai J."/>
            <person name="Wu Q."/>
        </authorList>
    </citation>
    <scope>NUCLEOTIDE SEQUENCE [LARGE SCALE GENOMIC DNA]</scope>
    <source>
        <strain evidence="3 5">0710</strain>
    </source>
</reference>
<evidence type="ECO:0000256" key="1">
    <source>
        <dbReference type="SAM" id="MobiDB-lite"/>
    </source>
</evidence>
<keyword evidence="2" id="KW-1133">Transmembrane helix</keyword>
<gene>
    <name evidence="4" type="ORF">APUTEX25_005008</name>
    <name evidence="3" type="ORF">F751_4129</name>
</gene>
<dbReference type="GeneID" id="23615520"/>
<reference evidence="6" key="2">
    <citation type="journal article" date="2018" name="Algal Res.">
        <title>Characterization of plant carbon substrate utilization by Auxenochlorella protothecoides.</title>
        <authorList>
            <person name="Vogler B.W."/>
            <person name="Starkenburg S.R."/>
            <person name="Sudasinghe N."/>
            <person name="Schambach J.Y."/>
            <person name="Rollin J.A."/>
            <person name="Pattathil S."/>
            <person name="Barry A.N."/>
        </authorList>
    </citation>
    <scope>NUCLEOTIDE SEQUENCE [LARGE SCALE GENOMIC DNA]</scope>
    <source>
        <strain evidence="6">UTEX 25</strain>
    </source>
</reference>
<reference evidence="4" key="4">
    <citation type="submission" date="2018-11" db="EMBL/GenBank/DDBJ databases">
        <title>Characterization of plant carbon substrate utilization by Auxenochlorella protothecoides.</title>
        <authorList>
            <person name="Vogler B.W."/>
            <person name="Starkenburg S.R."/>
            <person name="Sudasinghe N."/>
            <person name="Schambach J.Y."/>
            <person name="Rollin J.A."/>
            <person name="Pattathil S."/>
            <person name="Barry A.N."/>
        </authorList>
    </citation>
    <scope>NUCLEOTIDE SEQUENCE [LARGE SCALE GENOMIC DNA]</scope>
    <source>
        <strain evidence="4">UTEX 25</strain>
    </source>
</reference>
<dbReference type="AlphaFoldDB" id="A0A087SP96"/>
<dbReference type="RefSeq" id="XP_011400533.1">
    <property type="nucleotide sequence ID" value="XM_011402231.1"/>
</dbReference>
<proteinExistence type="predicted"/>
<reference evidence="4" key="3">
    <citation type="submission" date="2018-10" db="EMBL/GenBank/DDBJ databases">
        <authorList>
            <person name="Hovde B."/>
            <person name="Zhang X."/>
        </authorList>
    </citation>
    <scope>NUCLEOTIDE SEQUENCE [LARGE SCALE GENOMIC DNA]</scope>
    <source>
        <strain evidence="4">UTEX 25</strain>
    </source>
</reference>
<dbReference type="KEGG" id="apro:F751_4129"/>
<keyword evidence="2" id="KW-0472">Membrane</keyword>
<dbReference type="OrthoDB" id="7333885at2759"/>
<sequence>MSTLRHSVFQRAQDMQKAGNAPRGSGRYWKSAAESKGQNPAKDPLALIFGLVIVAPFLILGIAIATGVLDISVYKGR</sequence>